<sequence>METPVWTNNLSSLPKLTIQNVEQWASTDCNIHRAVLIKGYSNWIKGFIHGIEVHSGTRVVRTPGSETLL</sequence>
<reference evidence="1" key="1">
    <citation type="submission" date="2021-05" db="EMBL/GenBank/DDBJ databases">
        <authorList>
            <person name="Pan Q."/>
            <person name="Jouanno E."/>
            <person name="Zahm M."/>
            <person name="Klopp C."/>
            <person name="Cabau C."/>
            <person name="Louis A."/>
            <person name="Berthelot C."/>
            <person name="Parey E."/>
            <person name="Roest Crollius H."/>
            <person name="Montfort J."/>
            <person name="Robinson-Rechavi M."/>
            <person name="Bouchez O."/>
            <person name="Lampietro C."/>
            <person name="Lopez Roques C."/>
            <person name="Donnadieu C."/>
            <person name="Postlethwait J."/>
            <person name="Bobe J."/>
            <person name="Dillon D."/>
            <person name="Chandos A."/>
            <person name="von Hippel F."/>
            <person name="Guiguen Y."/>
        </authorList>
    </citation>
    <scope>NUCLEOTIDE SEQUENCE</scope>
    <source>
        <strain evidence="1">YG-Jan2019</strain>
    </source>
</reference>
<protein>
    <submittedName>
        <fullName evidence="1">Uncharacterized protein</fullName>
    </submittedName>
</protein>
<evidence type="ECO:0000313" key="2">
    <source>
        <dbReference type="Proteomes" id="UP001157502"/>
    </source>
</evidence>
<dbReference type="Proteomes" id="UP001157502">
    <property type="component" value="Chromosome 12"/>
</dbReference>
<accession>A0ACC2GKS3</accession>
<organism evidence="1 2">
    <name type="scientific">Dallia pectoralis</name>
    <name type="common">Alaska blackfish</name>
    <dbReference type="NCBI Taxonomy" id="75939"/>
    <lineage>
        <taxon>Eukaryota</taxon>
        <taxon>Metazoa</taxon>
        <taxon>Chordata</taxon>
        <taxon>Craniata</taxon>
        <taxon>Vertebrata</taxon>
        <taxon>Euteleostomi</taxon>
        <taxon>Actinopterygii</taxon>
        <taxon>Neopterygii</taxon>
        <taxon>Teleostei</taxon>
        <taxon>Protacanthopterygii</taxon>
        <taxon>Esociformes</taxon>
        <taxon>Umbridae</taxon>
        <taxon>Dallia</taxon>
    </lineage>
</organism>
<name>A0ACC2GKS3_DALPE</name>
<keyword evidence="2" id="KW-1185">Reference proteome</keyword>
<dbReference type="EMBL" id="CM055739">
    <property type="protein sequence ID" value="KAJ8004363.1"/>
    <property type="molecule type" value="Genomic_DNA"/>
</dbReference>
<evidence type="ECO:0000313" key="1">
    <source>
        <dbReference type="EMBL" id="KAJ8004363.1"/>
    </source>
</evidence>
<comment type="caution">
    <text evidence="1">The sequence shown here is derived from an EMBL/GenBank/DDBJ whole genome shotgun (WGS) entry which is preliminary data.</text>
</comment>
<proteinExistence type="predicted"/>
<gene>
    <name evidence="1" type="ORF">DPEC_G00158390</name>
</gene>